<keyword evidence="2" id="KW-0378">Hydrolase</keyword>
<dbReference type="SUPFAM" id="SSF53474">
    <property type="entry name" value="alpha/beta-Hydrolases"/>
    <property type="match status" value="1"/>
</dbReference>
<gene>
    <name evidence="2" type="ORF">JF625_11385</name>
</gene>
<feature type="domain" description="AB hydrolase-1" evidence="1">
    <location>
        <begin position="36"/>
        <end position="259"/>
    </location>
</feature>
<dbReference type="Pfam" id="PF00561">
    <property type="entry name" value="Abhydrolase_1"/>
    <property type="match status" value="1"/>
</dbReference>
<name>A0A952FIR5_9PROT</name>
<evidence type="ECO:0000313" key="3">
    <source>
        <dbReference type="Proteomes" id="UP000700706"/>
    </source>
</evidence>
<evidence type="ECO:0000313" key="2">
    <source>
        <dbReference type="EMBL" id="MBW8725742.1"/>
    </source>
</evidence>
<dbReference type="InterPro" id="IPR029058">
    <property type="entry name" value="AB_hydrolase_fold"/>
</dbReference>
<proteinExistence type="predicted"/>
<dbReference type="AlphaFoldDB" id="A0A952FIR5"/>
<dbReference type="Proteomes" id="UP000700706">
    <property type="component" value="Unassembled WGS sequence"/>
</dbReference>
<dbReference type="PRINTS" id="PR00111">
    <property type="entry name" value="ABHYDROLASE"/>
</dbReference>
<protein>
    <submittedName>
        <fullName evidence="2">Alpha/beta hydrolase</fullName>
    </submittedName>
</protein>
<dbReference type="InterPro" id="IPR050471">
    <property type="entry name" value="AB_hydrolase"/>
</dbReference>
<dbReference type="Gene3D" id="3.40.50.1820">
    <property type="entry name" value="alpha/beta hydrolase"/>
    <property type="match status" value="1"/>
</dbReference>
<comment type="caution">
    <text evidence="2">The sequence shown here is derived from an EMBL/GenBank/DDBJ whole genome shotgun (WGS) entry which is preliminary data.</text>
</comment>
<organism evidence="2 3">
    <name type="scientific">Inquilinus limosus</name>
    <dbReference type="NCBI Taxonomy" id="171674"/>
    <lineage>
        <taxon>Bacteria</taxon>
        <taxon>Pseudomonadati</taxon>
        <taxon>Pseudomonadota</taxon>
        <taxon>Alphaproteobacteria</taxon>
        <taxon>Rhodospirillales</taxon>
        <taxon>Rhodospirillaceae</taxon>
        <taxon>Inquilinus</taxon>
    </lineage>
</organism>
<evidence type="ECO:0000259" key="1">
    <source>
        <dbReference type="Pfam" id="PF00561"/>
    </source>
</evidence>
<dbReference type="InterPro" id="IPR000073">
    <property type="entry name" value="AB_hydrolase_1"/>
</dbReference>
<dbReference type="EMBL" id="JAEKLZ010000183">
    <property type="protein sequence ID" value="MBW8725742.1"/>
    <property type="molecule type" value="Genomic_DNA"/>
</dbReference>
<sequence length="296" mass="31773">MTADAKDQFIEIDYEAGLQKGRLNLCYRDEGDPSRPPVLMIMGLNSQLIYWPQPLVDKIVAAGYRVVRFDNRDSGRTEWLGNPPIAYSLGNMAKDATRLLGHLDIDKAHVIGASMGGMISQRLAIDHPARVRSLCSIMSTTGNPEVGGADEGVYEALAEEIPPDREEAIDHVVALFTLIGSKTYAAEEKPNRRALATAGYDRSLGHPGGGVRQVAAIALALDRTAALRNLTVPALVIHGNEDSLINISGGHATQQAIPGAVWYGHPENGAEGMGHDLPLPLLDRIAAGILAHLERA</sequence>
<dbReference type="PANTHER" id="PTHR43433">
    <property type="entry name" value="HYDROLASE, ALPHA/BETA FOLD FAMILY PROTEIN"/>
    <property type="match status" value="1"/>
</dbReference>
<dbReference type="GO" id="GO:0004806">
    <property type="term" value="F:triacylglycerol lipase activity"/>
    <property type="evidence" value="ECO:0007669"/>
    <property type="project" value="TreeGrafter"/>
</dbReference>
<dbReference type="PANTHER" id="PTHR43433:SF5">
    <property type="entry name" value="AB HYDROLASE-1 DOMAIN-CONTAINING PROTEIN"/>
    <property type="match status" value="1"/>
</dbReference>
<reference evidence="2" key="1">
    <citation type="submission" date="2020-06" db="EMBL/GenBank/DDBJ databases">
        <title>Stable isotope informed genome-resolved metagenomics uncovers potential trophic interactions in rhizosphere soil.</title>
        <authorList>
            <person name="Starr E.P."/>
            <person name="Shi S."/>
            <person name="Blazewicz S.J."/>
            <person name="Koch B.J."/>
            <person name="Probst A.J."/>
            <person name="Hungate B.A."/>
            <person name="Pett-Ridge J."/>
            <person name="Firestone M.K."/>
            <person name="Banfield J.F."/>
        </authorList>
    </citation>
    <scope>NUCLEOTIDE SEQUENCE</scope>
    <source>
        <strain evidence="2">YM_69_17</strain>
    </source>
</reference>
<dbReference type="GO" id="GO:0046503">
    <property type="term" value="P:glycerolipid catabolic process"/>
    <property type="evidence" value="ECO:0007669"/>
    <property type="project" value="TreeGrafter"/>
</dbReference>
<accession>A0A952FIR5</accession>